<comment type="caution">
    <text evidence="1">The sequence shown here is derived from an EMBL/GenBank/DDBJ whole genome shotgun (WGS) entry which is preliminary data.</text>
</comment>
<dbReference type="InterPro" id="IPR002825">
    <property type="entry name" value="Pept_S49_ser-pept_pro"/>
</dbReference>
<gene>
    <name evidence="1" type="ORF">EPD60_16705</name>
</gene>
<evidence type="ECO:0000313" key="1">
    <source>
        <dbReference type="EMBL" id="TCJ12184.1"/>
    </source>
</evidence>
<organism evidence="1 2">
    <name type="scientific">Flaviaesturariibacter flavus</name>
    <dbReference type="NCBI Taxonomy" id="2502780"/>
    <lineage>
        <taxon>Bacteria</taxon>
        <taxon>Pseudomonadati</taxon>
        <taxon>Bacteroidota</taxon>
        <taxon>Chitinophagia</taxon>
        <taxon>Chitinophagales</taxon>
        <taxon>Chitinophagaceae</taxon>
        <taxon>Flaviaestuariibacter</taxon>
    </lineage>
</organism>
<dbReference type="InterPro" id="IPR029045">
    <property type="entry name" value="ClpP/crotonase-like_dom_sf"/>
</dbReference>
<evidence type="ECO:0000313" key="2">
    <source>
        <dbReference type="Proteomes" id="UP000295334"/>
    </source>
</evidence>
<dbReference type="EMBL" id="SJZI01000052">
    <property type="protein sequence ID" value="TCJ12184.1"/>
    <property type="molecule type" value="Genomic_DNA"/>
</dbReference>
<dbReference type="SUPFAM" id="SSF52096">
    <property type="entry name" value="ClpP/crotonase"/>
    <property type="match status" value="1"/>
</dbReference>
<dbReference type="GO" id="GO:0016020">
    <property type="term" value="C:membrane"/>
    <property type="evidence" value="ECO:0007669"/>
    <property type="project" value="InterPro"/>
</dbReference>
<protein>
    <recommendedName>
        <fullName evidence="3">Serine protease</fullName>
    </recommendedName>
</protein>
<dbReference type="OrthoDB" id="1493005at2"/>
<sequence length="319" mass="35744">MQMSQTSSLPSENAPEKGAFAYNLAKHDHIEALCEEIDQEGMQREIEKHLLQLMQRLVPNYNVLFLVDEFTLISSWESNTIYQALNELREEKNLLLVLHSIGGSIEPAYLISQTCKKKTKHKFSVTVPRKAKSAATLLSLGADEIHMGMLSELGPIDPQIKLIGDTQSWPALGIGHSLEYIAKLVCQHPGSASMFAQYLATKLEPNQLGYFERVSESAVQYAERLLGAKEVASEETVHSVAEKLVYHYKDHDFVIDIDEATKLLGSSIVKENTPEYQFGSEIYDLFDRMTLQILKKHDRHFTFVGTASNGLKIVGTSSV</sequence>
<dbReference type="Pfam" id="PF01972">
    <property type="entry name" value="SDH_protease"/>
    <property type="match status" value="1"/>
</dbReference>
<dbReference type="PANTHER" id="PTHR35984">
    <property type="entry name" value="PERIPLASMIC SERINE PROTEASE"/>
    <property type="match status" value="1"/>
</dbReference>
<dbReference type="Gene3D" id="3.90.226.10">
    <property type="entry name" value="2-enoyl-CoA Hydratase, Chain A, domain 1"/>
    <property type="match status" value="1"/>
</dbReference>
<dbReference type="PANTHER" id="PTHR35984:SF1">
    <property type="entry name" value="PERIPLASMIC SERINE PROTEASE"/>
    <property type="match status" value="1"/>
</dbReference>
<evidence type="ECO:0008006" key="3">
    <source>
        <dbReference type="Google" id="ProtNLM"/>
    </source>
</evidence>
<dbReference type="Proteomes" id="UP000295334">
    <property type="component" value="Unassembled WGS sequence"/>
</dbReference>
<proteinExistence type="predicted"/>
<name>A0A4R1B2A8_9BACT</name>
<keyword evidence="2" id="KW-1185">Reference proteome</keyword>
<accession>A0A4R1B2A8</accession>
<dbReference type="AlphaFoldDB" id="A0A4R1B2A8"/>
<reference evidence="1 2" key="1">
    <citation type="submission" date="2019-03" db="EMBL/GenBank/DDBJ databases">
        <authorList>
            <person name="Kim M.K.M."/>
        </authorList>
    </citation>
    <scope>NUCLEOTIDE SEQUENCE [LARGE SCALE GENOMIC DNA]</scope>
    <source>
        <strain evidence="1 2">17J68-12</strain>
    </source>
</reference>